<evidence type="ECO:0000313" key="1">
    <source>
        <dbReference type="EMBL" id="VEU64334.1"/>
    </source>
</evidence>
<organism evidence="1 2">
    <name type="scientific">Mycoplasmopsis cynos</name>
    <dbReference type="NCBI Taxonomy" id="171284"/>
    <lineage>
        <taxon>Bacteria</taxon>
        <taxon>Bacillati</taxon>
        <taxon>Mycoplasmatota</taxon>
        <taxon>Mycoplasmoidales</taxon>
        <taxon>Metamycoplasmataceae</taxon>
        <taxon>Mycoplasmopsis</taxon>
    </lineage>
</organism>
<dbReference type="AlphaFoldDB" id="A0A449AH98"/>
<keyword evidence="1" id="KW-0614">Plasmid</keyword>
<evidence type="ECO:0000313" key="2">
    <source>
        <dbReference type="Proteomes" id="UP000289506"/>
    </source>
</evidence>
<sequence>MKIKRKITENKIEPSEYIKLNKEYEILYSQLSPKAKSVLILTYEKYKNDVVIPFIAKYKNKWPEEYAKINDVLTKNEGKVSDQSTDLSINEAIND</sequence>
<protein>
    <submittedName>
        <fullName evidence="1">Uncharacterized protein</fullName>
    </submittedName>
</protein>
<accession>A0A449AH98</accession>
<dbReference type="Proteomes" id="UP000289506">
    <property type="component" value="Plasmid 10"/>
</dbReference>
<dbReference type="RefSeq" id="WP_129720360.1">
    <property type="nucleotide sequence ID" value="NZ_LR214983.1"/>
</dbReference>
<reference evidence="1 2" key="1">
    <citation type="submission" date="2019-01" db="EMBL/GenBank/DDBJ databases">
        <authorList>
            <consortium name="Pathogen Informatics"/>
        </authorList>
    </citation>
    <scope>NUCLEOTIDE SEQUENCE [LARGE SCALE GENOMIC DNA]</scope>
    <source>
        <strain evidence="1 2">NCTC10142</strain>
        <plasmid evidence="2">10</plasmid>
    </source>
</reference>
<name>A0A449AH98_9BACT</name>
<dbReference type="EMBL" id="LR214983">
    <property type="protein sequence ID" value="VEU64334.1"/>
    <property type="molecule type" value="Genomic_DNA"/>
</dbReference>
<proteinExistence type="predicted"/>
<gene>
    <name evidence="1" type="ORF">NCTC10142_00074</name>
</gene>
<geneLocation type="plasmid" evidence="1 2">
    <name>10</name>
</geneLocation>